<evidence type="ECO:0000313" key="1">
    <source>
        <dbReference type="EMBL" id="MCY0147225.1"/>
    </source>
</evidence>
<evidence type="ECO:0000313" key="2">
    <source>
        <dbReference type="Proteomes" id="UP001073227"/>
    </source>
</evidence>
<comment type="caution">
    <text evidence="1">The sequence shown here is derived from an EMBL/GenBank/DDBJ whole genome shotgun (WGS) entry which is preliminary data.</text>
</comment>
<name>A0ABT3Z623_9HYPH</name>
<dbReference type="EMBL" id="JAOVZR010000001">
    <property type="protein sequence ID" value="MCY0147225.1"/>
    <property type="molecule type" value="Genomic_DNA"/>
</dbReference>
<gene>
    <name evidence="1" type="ORF">OEG84_05735</name>
</gene>
<organism evidence="1 2">
    <name type="scientific">Hoeflea algicola</name>
    <dbReference type="NCBI Taxonomy" id="2983763"/>
    <lineage>
        <taxon>Bacteria</taxon>
        <taxon>Pseudomonadati</taxon>
        <taxon>Pseudomonadota</taxon>
        <taxon>Alphaproteobacteria</taxon>
        <taxon>Hyphomicrobiales</taxon>
        <taxon>Rhizobiaceae</taxon>
        <taxon>Hoeflea</taxon>
    </lineage>
</organism>
<sequence length="78" mass="9097">MPDINKLAEDLKQNYDEIKLKVHLGSKEAQDEWTELQERWNHFESQANLKKSKEDLGDAVEILGSELKDAFTRIRKAL</sequence>
<dbReference type="Proteomes" id="UP001073227">
    <property type="component" value="Unassembled WGS sequence"/>
</dbReference>
<protein>
    <recommendedName>
        <fullName evidence="3">CsbD-like domain-containing protein</fullName>
    </recommendedName>
</protein>
<evidence type="ECO:0008006" key="3">
    <source>
        <dbReference type="Google" id="ProtNLM"/>
    </source>
</evidence>
<proteinExistence type="predicted"/>
<reference evidence="1" key="1">
    <citation type="submission" date="2022-10" db="EMBL/GenBank/DDBJ databases">
        <title>Hoeflea sp. G2-23, isolated from marine algae.</title>
        <authorList>
            <person name="Kristyanto S."/>
            <person name="Kim J.M."/>
            <person name="Jeon C.O."/>
        </authorList>
    </citation>
    <scope>NUCLEOTIDE SEQUENCE</scope>
    <source>
        <strain evidence="1">G2-23</strain>
    </source>
</reference>
<keyword evidence="2" id="KW-1185">Reference proteome</keyword>
<accession>A0ABT3Z623</accession>
<dbReference type="RefSeq" id="WP_267652829.1">
    <property type="nucleotide sequence ID" value="NZ_JAOVZR010000001.1"/>
</dbReference>